<accession>A0A6A6QBN1</accession>
<dbReference type="EMBL" id="MU004199">
    <property type="protein sequence ID" value="KAF2489551.1"/>
    <property type="molecule type" value="Genomic_DNA"/>
</dbReference>
<gene>
    <name evidence="1" type="ORF">BU16DRAFT_567724</name>
</gene>
<reference evidence="1" key="1">
    <citation type="journal article" date="2020" name="Stud. Mycol.">
        <title>101 Dothideomycetes genomes: a test case for predicting lifestyles and emergence of pathogens.</title>
        <authorList>
            <person name="Haridas S."/>
            <person name="Albert R."/>
            <person name="Binder M."/>
            <person name="Bloem J."/>
            <person name="Labutti K."/>
            <person name="Salamov A."/>
            <person name="Andreopoulos B."/>
            <person name="Baker S."/>
            <person name="Barry K."/>
            <person name="Bills G."/>
            <person name="Bluhm B."/>
            <person name="Cannon C."/>
            <person name="Castanera R."/>
            <person name="Culley D."/>
            <person name="Daum C."/>
            <person name="Ezra D."/>
            <person name="Gonzalez J."/>
            <person name="Henrissat B."/>
            <person name="Kuo A."/>
            <person name="Liang C."/>
            <person name="Lipzen A."/>
            <person name="Lutzoni F."/>
            <person name="Magnuson J."/>
            <person name="Mondo S."/>
            <person name="Nolan M."/>
            <person name="Ohm R."/>
            <person name="Pangilinan J."/>
            <person name="Park H.-J."/>
            <person name="Ramirez L."/>
            <person name="Alfaro M."/>
            <person name="Sun H."/>
            <person name="Tritt A."/>
            <person name="Yoshinaga Y."/>
            <person name="Zwiers L.-H."/>
            <person name="Turgeon B."/>
            <person name="Goodwin S."/>
            <person name="Spatafora J."/>
            <person name="Crous P."/>
            <person name="Grigoriev I."/>
        </authorList>
    </citation>
    <scope>NUCLEOTIDE SEQUENCE</scope>
    <source>
        <strain evidence="1">CBS 269.34</strain>
    </source>
</reference>
<name>A0A6A6QBN1_9PEZI</name>
<evidence type="ECO:0000313" key="1">
    <source>
        <dbReference type="EMBL" id="KAF2489551.1"/>
    </source>
</evidence>
<organism evidence="1 2">
    <name type="scientific">Lophium mytilinum</name>
    <dbReference type="NCBI Taxonomy" id="390894"/>
    <lineage>
        <taxon>Eukaryota</taxon>
        <taxon>Fungi</taxon>
        <taxon>Dikarya</taxon>
        <taxon>Ascomycota</taxon>
        <taxon>Pezizomycotina</taxon>
        <taxon>Dothideomycetes</taxon>
        <taxon>Pleosporomycetidae</taxon>
        <taxon>Mytilinidiales</taxon>
        <taxon>Mytilinidiaceae</taxon>
        <taxon>Lophium</taxon>
    </lineage>
</organism>
<dbReference type="AlphaFoldDB" id="A0A6A6QBN1"/>
<sequence length="138" mass="15870">MRPVHLLKWQLKQQIEEKDEMIGARDHEIETLRARLDRLQTENKGDVGKLERALMISNAKVAQQQEILSNVQAERTCKSEAKDATIKKLNAKYDRYADWAVRQIKAYEEALENAKEGKKVRDDYLKALLPGWKGPPGA</sequence>
<proteinExistence type="predicted"/>
<dbReference type="Proteomes" id="UP000799750">
    <property type="component" value="Unassembled WGS sequence"/>
</dbReference>
<keyword evidence="2" id="KW-1185">Reference proteome</keyword>
<protein>
    <submittedName>
        <fullName evidence="1">Uncharacterized protein</fullName>
    </submittedName>
</protein>
<evidence type="ECO:0000313" key="2">
    <source>
        <dbReference type="Proteomes" id="UP000799750"/>
    </source>
</evidence>